<dbReference type="PANTHER" id="PTHR30153:SF2">
    <property type="entry name" value="REPLICATIVE DNA HELICASE"/>
    <property type="match status" value="1"/>
</dbReference>
<dbReference type="GO" id="GO:1990077">
    <property type="term" value="C:primosome complex"/>
    <property type="evidence" value="ECO:0007669"/>
    <property type="project" value="UniProtKB-UniRule"/>
</dbReference>
<keyword evidence="3 12" id="KW-0235">DNA replication</keyword>
<dbReference type="GO" id="GO:0016887">
    <property type="term" value="F:ATP hydrolysis activity"/>
    <property type="evidence" value="ECO:0007669"/>
    <property type="project" value="RHEA"/>
</dbReference>
<dbReference type="InterPro" id="IPR036185">
    <property type="entry name" value="DNA_heli_DnaB-like_N_sf"/>
</dbReference>
<dbReference type="InterPro" id="IPR007692">
    <property type="entry name" value="DNA_helicase_DnaB"/>
</dbReference>
<reference evidence="14 15" key="1">
    <citation type="submission" date="2017-04" db="EMBL/GenBank/DDBJ databases">
        <title>Complete genome of Campylobacter concisus ATCC 33237T and draft genomes for an additional eight well characterized C. concisus strains.</title>
        <authorList>
            <person name="Cornelius A.J."/>
            <person name="Miller W.G."/>
            <person name="Lastovica A.J."/>
            <person name="On S.L."/>
            <person name="French N.P."/>
            <person name="Vandenberg O."/>
            <person name="Biggs P.J."/>
        </authorList>
    </citation>
    <scope>NUCLEOTIDE SEQUENCE [LARGE SCALE GENOMIC DNA]</scope>
    <source>
        <strain evidence="14 15">CCUG 19995</strain>
    </source>
</reference>
<organism evidence="14 15">
    <name type="scientific">Campylobacter concisus</name>
    <dbReference type="NCBI Taxonomy" id="199"/>
    <lineage>
        <taxon>Bacteria</taxon>
        <taxon>Pseudomonadati</taxon>
        <taxon>Campylobacterota</taxon>
        <taxon>Epsilonproteobacteria</taxon>
        <taxon>Campylobacterales</taxon>
        <taxon>Campylobacteraceae</taxon>
        <taxon>Campylobacter</taxon>
    </lineage>
</organism>
<dbReference type="PANTHER" id="PTHR30153">
    <property type="entry name" value="REPLICATIVE DNA HELICASE DNAB"/>
    <property type="match status" value="1"/>
</dbReference>
<dbReference type="RefSeq" id="WP_009293632.1">
    <property type="nucleotide sequence ID" value="NZ_CABFLX010000027.1"/>
</dbReference>
<evidence type="ECO:0000313" key="15">
    <source>
        <dbReference type="Proteomes" id="UP000196317"/>
    </source>
</evidence>
<dbReference type="Pfam" id="PF00772">
    <property type="entry name" value="DnaB"/>
    <property type="match status" value="1"/>
</dbReference>
<keyword evidence="8 12" id="KW-0238">DNA-binding</keyword>
<evidence type="ECO:0000256" key="1">
    <source>
        <dbReference type="ARBA" id="ARBA00008428"/>
    </source>
</evidence>
<comment type="similarity">
    <text evidence="1 12">Belongs to the helicase family. DnaB subfamily.</text>
</comment>
<dbReference type="Pfam" id="PF03796">
    <property type="entry name" value="DnaB_C"/>
    <property type="match status" value="1"/>
</dbReference>
<gene>
    <name evidence="14" type="ORF">B9N65_05105</name>
</gene>
<dbReference type="GO" id="GO:0043139">
    <property type="term" value="F:5'-3' DNA helicase activity"/>
    <property type="evidence" value="ECO:0007669"/>
    <property type="project" value="UniProtKB-EC"/>
</dbReference>
<dbReference type="InterPro" id="IPR007694">
    <property type="entry name" value="DNA_helicase_DnaB-like_C"/>
</dbReference>
<dbReference type="NCBIfam" id="TIGR00665">
    <property type="entry name" value="DnaB"/>
    <property type="match status" value="1"/>
</dbReference>
<dbReference type="EC" id="5.6.2.3" evidence="11 12"/>
<dbReference type="GO" id="GO:0005829">
    <property type="term" value="C:cytosol"/>
    <property type="evidence" value="ECO:0007669"/>
    <property type="project" value="TreeGrafter"/>
</dbReference>
<dbReference type="SUPFAM" id="SSF48024">
    <property type="entry name" value="N-terminal domain of DnaB helicase"/>
    <property type="match status" value="1"/>
</dbReference>
<dbReference type="Gene3D" id="3.40.50.300">
    <property type="entry name" value="P-loop containing nucleotide triphosphate hydrolases"/>
    <property type="match status" value="1"/>
</dbReference>
<dbReference type="InterPro" id="IPR016136">
    <property type="entry name" value="DNA_helicase_N/primase_C"/>
</dbReference>
<comment type="caution">
    <text evidence="14">The sequence shown here is derived from an EMBL/GenBank/DDBJ whole genome shotgun (WGS) entry which is preliminary data.</text>
</comment>
<dbReference type="AlphaFoldDB" id="A0A1Y5MH49"/>
<dbReference type="NCBIfam" id="NF006306">
    <property type="entry name" value="PRK08506.1"/>
    <property type="match status" value="1"/>
</dbReference>
<sequence>MAKERLNEIEFSNLYDLDMERAILSSIIANNDALGEIFDTIKAGDFYLKAHAQIYKAMVDCLNGDVPIASTFIKNKLGENYDDNVMASILATNSIIDIQRYANELKEKSIKRSLVKIAHDIPSKVNEDKASRDMVDELSQEFYSLVDGSGTGSIRDSEDIIKSLIVHMQKQAALNERDIIGLNTGFKKLNEMIKGFKNGDLIIIAARPGMGKTTLCLNFMGHVLKSGAGVVFFSLEMPAEQIMMRMLADKTSIPLQEIMTATLDDEKLAHFSHACSEFSHAKLFVHDSGYVNIHQVRTQLRKLKSAHPEISLCVIDYIGLMMSTNNYADRHIQIAEISRGLKLLARELDMPIIALSQLNRGLEARANKRPMLSDLRESGAIEQDADIILFVYRHEVYLEQEENEKKSKAAAEGKEYKSEHVFNKLQENAEIIVGKNRNGEVGSIDVLFQKQYSRFCDIATTPVQSTEFKE</sequence>
<evidence type="ECO:0000256" key="8">
    <source>
        <dbReference type="ARBA" id="ARBA00023125"/>
    </source>
</evidence>
<evidence type="ECO:0000256" key="10">
    <source>
        <dbReference type="ARBA" id="ARBA00048954"/>
    </source>
</evidence>
<comment type="function">
    <text evidence="12">The main replicative DNA helicase, it participates in initiation and elongation during chromosome replication. Travels ahead of the DNA replisome, separating dsDNA into templates for DNA synthesis. A processive ATP-dependent 5'-3' DNA helicase it has DNA-dependent ATPase activity.</text>
</comment>
<evidence type="ECO:0000256" key="4">
    <source>
        <dbReference type="ARBA" id="ARBA00022741"/>
    </source>
</evidence>
<dbReference type="Proteomes" id="UP000196317">
    <property type="component" value="Unassembled WGS sequence"/>
</dbReference>
<dbReference type="CDD" id="cd00984">
    <property type="entry name" value="DnaB_C"/>
    <property type="match status" value="1"/>
</dbReference>
<dbReference type="SUPFAM" id="SSF52540">
    <property type="entry name" value="P-loop containing nucleoside triphosphate hydrolases"/>
    <property type="match status" value="1"/>
</dbReference>
<name>A0A1Y5MH49_9BACT</name>
<evidence type="ECO:0000256" key="9">
    <source>
        <dbReference type="ARBA" id="ARBA00023235"/>
    </source>
</evidence>
<evidence type="ECO:0000256" key="7">
    <source>
        <dbReference type="ARBA" id="ARBA00022840"/>
    </source>
</evidence>
<accession>A0A1Y5MH49</accession>
<keyword evidence="4 12" id="KW-0547">Nucleotide-binding</keyword>
<keyword evidence="7 12" id="KW-0067">ATP-binding</keyword>
<dbReference type="SMART" id="SM00382">
    <property type="entry name" value="AAA"/>
    <property type="match status" value="1"/>
</dbReference>
<evidence type="ECO:0000256" key="3">
    <source>
        <dbReference type="ARBA" id="ARBA00022705"/>
    </source>
</evidence>
<dbReference type="Gene3D" id="1.10.860.10">
    <property type="entry name" value="DNAb Helicase, Chain A"/>
    <property type="match status" value="1"/>
</dbReference>
<keyword evidence="9" id="KW-0413">Isomerase</keyword>
<dbReference type="InterPro" id="IPR003593">
    <property type="entry name" value="AAA+_ATPase"/>
</dbReference>
<comment type="catalytic activity">
    <reaction evidence="10 12">
        <text>ATP + H2O = ADP + phosphate + H(+)</text>
        <dbReference type="Rhea" id="RHEA:13065"/>
        <dbReference type="ChEBI" id="CHEBI:15377"/>
        <dbReference type="ChEBI" id="CHEBI:15378"/>
        <dbReference type="ChEBI" id="CHEBI:30616"/>
        <dbReference type="ChEBI" id="CHEBI:43474"/>
        <dbReference type="ChEBI" id="CHEBI:456216"/>
        <dbReference type="EC" id="5.6.2.3"/>
    </reaction>
</comment>
<keyword evidence="6 12" id="KW-0347">Helicase</keyword>
<proteinExistence type="inferred from homology"/>
<evidence type="ECO:0000256" key="11">
    <source>
        <dbReference type="NCBIfam" id="TIGR00665"/>
    </source>
</evidence>
<evidence type="ECO:0000259" key="13">
    <source>
        <dbReference type="PROSITE" id="PS51199"/>
    </source>
</evidence>
<evidence type="ECO:0000256" key="5">
    <source>
        <dbReference type="ARBA" id="ARBA00022801"/>
    </source>
</evidence>
<evidence type="ECO:0000256" key="12">
    <source>
        <dbReference type="RuleBase" id="RU362085"/>
    </source>
</evidence>
<protein>
    <recommendedName>
        <fullName evidence="11 12">Replicative DNA helicase</fullName>
        <ecNumber evidence="11 12">5.6.2.3</ecNumber>
    </recommendedName>
</protein>
<dbReference type="InterPro" id="IPR007693">
    <property type="entry name" value="DNA_helicase_DnaB-like_N"/>
</dbReference>
<dbReference type="GO" id="GO:0006269">
    <property type="term" value="P:DNA replication, synthesis of primer"/>
    <property type="evidence" value="ECO:0007669"/>
    <property type="project" value="UniProtKB-UniRule"/>
</dbReference>
<feature type="domain" description="SF4 helicase" evidence="13">
    <location>
        <begin position="175"/>
        <end position="462"/>
    </location>
</feature>
<dbReference type="GO" id="GO:0003677">
    <property type="term" value="F:DNA binding"/>
    <property type="evidence" value="ECO:0007669"/>
    <property type="project" value="UniProtKB-UniRule"/>
</dbReference>
<evidence type="ECO:0000256" key="6">
    <source>
        <dbReference type="ARBA" id="ARBA00022806"/>
    </source>
</evidence>
<keyword evidence="5 12" id="KW-0378">Hydrolase</keyword>
<dbReference type="InterPro" id="IPR027417">
    <property type="entry name" value="P-loop_NTPase"/>
</dbReference>
<keyword evidence="2 12" id="KW-0639">Primosome</keyword>
<evidence type="ECO:0000313" key="14">
    <source>
        <dbReference type="EMBL" id="OUT07587.1"/>
    </source>
</evidence>
<dbReference type="PROSITE" id="PS51199">
    <property type="entry name" value="SF4_HELICASE"/>
    <property type="match status" value="1"/>
</dbReference>
<dbReference type="GO" id="GO:0005524">
    <property type="term" value="F:ATP binding"/>
    <property type="evidence" value="ECO:0007669"/>
    <property type="project" value="UniProtKB-UniRule"/>
</dbReference>
<dbReference type="EMBL" id="NDYN01000005">
    <property type="protein sequence ID" value="OUT07587.1"/>
    <property type="molecule type" value="Genomic_DNA"/>
</dbReference>
<evidence type="ECO:0000256" key="2">
    <source>
        <dbReference type="ARBA" id="ARBA00022515"/>
    </source>
</evidence>